<gene>
    <name evidence="13" type="ORF">JKP88DRAFT_261312</name>
</gene>
<dbReference type="PANTHER" id="PTHR21497:SF24">
    <property type="entry name" value="E3 UBIQUITIN-PROTEIN LIGASE UBR1"/>
    <property type="match status" value="1"/>
</dbReference>
<comment type="caution">
    <text evidence="13">The sequence shown here is derived from an EMBL/GenBank/DDBJ whole genome shotgun (WGS) entry which is preliminary data.</text>
</comment>
<proteinExistence type="inferred from homology"/>
<dbReference type="InterPro" id="IPR039164">
    <property type="entry name" value="UBR1-like"/>
</dbReference>
<evidence type="ECO:0000259" key="12">
    <source>
        <dbReference type="PROSITE" id="PS51157"/>
    </source>
</evidence>
<dbReference type="GO" id="GO:0016567">
    <property type="term" value="P:protein ubiquitination"/>
    <property type="evidence" value="ECO:0007669"/>
    <property type="project" value="UniProtKB-UniRule"/>
</dbReference>
<comment type="catalytic activity">
    <reaction evidence="1 10">
        <text>S-ubiquitinyl-[E2 ubiquitin-conjugating enzyme]-L-cysteine + [acceptor protein]-L-lysine = [E2 ubiquitin-conjugating enzyme]-L-cysteine + N(6)-ubiquitinyl-[acceptor protein]-L-lysine.</text>
        <dbReference type="EC" id="2.3.2.27"/>
    </reaction>
</comment>
<organism evidence="13 14">
    <name type="scientific">Tribonema minus</name>
    <dbReference type="NCBI Taxonomy" id="303371"/>
    <lineage>
        <taxon>Eukaryota</taxon>
        <taxon>Sar</taxon>
        <taxon>Stramenopiles</taxon>
        <taxon>Ochrophyta</taxon>
        <taxon>PX clade</taxon>
        <taxon>Xanthophyceae</taxon>
        <taxon>Tribonematales</taxon>
        <taxon>Tribonemataceae</taxon>
        <taxon>Tribonema</taxon>
    </lineage>
</organism>
<keyword evidence="4 10" id="KW-0479">Metal-binding</keyword>
<comment type="similarity">
    <text evidence="8 10">Belongs to the E3 ubiquitin-protein ligase UBR1-like family.</text>
</comment>
<accession>A0A836CB31</accession>
<protein>
    <recommendedName>
        <fullName evidence="10">E3 ubiquitin-protein ligase</fullName>
        <ecNumber evidence="10">2.3.2.27</ecNumber>
    </recommendedName>
</protein>
<dbReference type="CDD" id="cd19673">
    <property type="entry name" value="UBR-box_UBR3"/>
    <property type="match status" value="1"/>
</dbReference>
<feature type="region of interest" description="Disordered" evidence="11">
    <location>
        <begin position="1825"/>
        <end position="1844"/>
    </location>
</feature>
<evidence type="ECO:0000256" key="3">
    <source>
        <dbReference type="ARBA" id="ARBA00022679"/>
    </source>
</evidence>
<dbReference type="PROSITE" id="PS51157">
    <property type="entry name" value="ZF_UBR"/>
    <property type="match status" value="1"/>
</dbReference>
<dbReference type="GO" id="GO:0061630">
    <property type="term" value="F:ubiquitin protein ligase activity"/>
    <property type="evidence" value="ECO:0007669"/>
    <property type="project" value="UniProtKB-UniRule"/>
</dbReference>
<feature type="region of interest" description="Disordered" evidence="11">
    <location>
        <begin position="665"/>
        <end position="687"/>
    </location>
</feature>
<evidence type="ECO:0000256" key="8">
    <source>
        <dbReference type="ARBA" id="ARBA00046341"/>
    </source>
</evidence>
<evidence type="ECO:0000256" key="9">
    <source>
        <dbReference type="PROSITE-ProRule" id="PRU00508"/>
    </source>
</evidence>
<dbReference type="Gene3D" id="2.10.110.30">
    <property type="match status" value="1"/>
</dbReference>
<keyword evidence="7 10" id="KW-0862">Zinc</keyword>
<evidence type="ECO:0000256" key="6">
    <source>
        <dbReference type="ARBA" id="ARBA00022786"/>
    </source>
</evidence>
<evidence type="ECO:0000256" key="2">
    <source>
        <dbReference type="ARBA" id="ARBA00004906"/>
    </source>
</evidence>
<dbReference type="Pfam" id="PF18995">
    <property type="entry name" value="PRT6_C"/>
    <property type="match status" value="1"/>
</dbReference>
<evidence type="ECO:0000256" key="10">
    <source>
        <dbReference type="RuleBase" id="RU366018"/>
    </source>
</evidence>
<feature type="domain" description="UBR-type" evidence="12">
    <location>
        <begin position="86"/>
        <end position="194"/>
    </location>
</feature>
<evidence type="ECO:0000256" key="5">
    <source>
        <dbReference type="ARBA" id="ARBA00022771"/>
    </source>
</evidence>
<dbReference type="GO" id="GO:0000151">
    <property type="term" value="C:ubiquitin ligase complex"/>
    <property type="evidence" value="ECO:0007669"/>
    <property type="project" value="TreeGrafter"/>
</dbReference>
<feature type="zinc finger region" description="UBR-type" evidence="9">
    <location>
        <begin position="86"/>
        <end position="194"/>
    </location>
</feature>
<comment type="pathway">
    <text evidence="2 10">Protein modification; protein ubiquitination.</text>
</comment>
<feature type="region of interest" description="Disordered" evidence="11">
    <location>
        <begin position="1202"/>
        <end position="1224"/>
    </location>
</feature>
<evidence type="ECO:0000313" key="14">
    <source>
        <dbReference type="Proteomes" id="UP000664859"/>
    </source>
</evidence>
<feature type="compositionally biased region" description="Acidic residues" evidence="11">
    <location>
        <begin position="1250"/>
        <end position="1262"/>
    </location>
</feature>
<evidence type="ECO:0000256" key="11">
    <source>
        <dbReference type="SAM" id="MobiDB-lite"/>
    </source>
</evidence>
<feature type="compositionally biased region" description="Low complexity" evidence="11">
    <location>
        <begin position="2247"/>
        <end position="2267"/>
    </location>
</feature>
<dbReference type="SMART" id="SM00396">
    <property type="entry name" value="ZnF_UBR1"/>
    <property type="match status" value="1"/>
</dbReference>
<keyword evidence="6 10" id="KW-0833">Ubl conjugation pathway</keyword>
<evidence type="ECO:0000256" key="7">
    <source>
        <dbReference type="ARBA" id="ARBA00022833"/>
    </source>
</evidence>
<dbReference type="Pfam" id="PF02617">
    <property type="entry name" value="ClpS"/>
    <property type="match status" value="1"/>
</dbReference>
<feature type="region of interest" description="Disordered" evidence="11">
    <location>
        <begin position="1242"/>
        <end position="1272"/>
    </location>
</feature>
<dbReference type="PANTHER" id="PTHR21497">
    <property type="entry name" value="UBIQUITIN LIGASE E3 ALPHA-RELATED"/>
    <property type="match status" value="1"/>
</dbReference>
<reference evidence="13" key="1">
    <citation type="submission" date="2021-02" db="EMBL/GenBank/DDBJ databases">
        <title>First Annotated Genome of the Yellow-green Alga Tribonema minus.</title>
        <authorList>
            <person name="Mahan K.M."/>
        </authorList>
    </citation>
    <scope>NUCLEOTIDE SEQUENCE</scope>
    <source>
        <strain evidence="13">UTEX B ZZ1240</strain>
    </source>
</reference>
<name>A0A836CB31_9STRA</name>
<feature type="compositionally biased region" description="Basic and acidic residues" evidence="11">
    <location>
        <begin position="2293"/>
        <end position="2309"/>
    </location>
</feature>
<dbReference type="InterPro" id="IPR003769">
    <property type="entry name" value="ClpS_core"/>
</dbReference>
<feature type="compositionally biased region" description="Gly residues" evidence="11">
    <location>
        <begin position="1828"/>
        <end position="1840"/>
    </location>
</feature>
<dbReference type="Pfam" id="PF02207">
    <property type="entry name" value="zf-UBR"/>
    <property type="match status" value="1"/>
</dbReference>
<dbReference type="Gene3D" id="3.30.1390.10">
    <property type="match status" value="1"/>
</dbReference>
<dbReference type="InterPro" id="IPR014719">
    <property type="entry name" value="Ribosomal_bL12_C/ClpS-like"/>
</dbReference>
<dbReference type="EC" id="2.3.2.27" evidence="10"/>
<dbReference type="EMBL" id="JAFCMP010000514">
    <property type="protein sequence ID" value="KAG5178523.1"/>
    <property type="molecule type" value="Genomic_DNA"/>
</dbReference>
<keyword evidence="3 10" id="KW-0808">Transferase</keyword>
<dbReference type="InterPro" id="IPR044046">
    <property type="entry name" value="E3_ligase_UBR-like_C"/>
</dbReference>
<keyword evidence="14" id="KW-1185">Reference proteome</keyword>
<dbReference type="GO" id="GO:0071596">
    <property type="term" value="P:ubiquitin-dependent protein catabolic process via the N-end rule pathway"/>
    <property type="evidence" value="ECO:0007669"/>
    <property type="project" value="UniProtKB-UniRule"/>
</dbReference>
<feature type="region of interest" description="Disordered" evidence="11">
    <location>
        <begin position="2242"/>
        <end position="2323"/>
    </location>
</feature>
<dbReference type="Proteomes" id="UP000664859">
    <property type="component" value="Unassembled WGS sequence"/>
</dbReference>
<feature type="compositionally biased region" description="Gly residues" evidence="11">
    <location>
        <begin position="670"/>
        <end position="687"/>
    </location>
</feature>
<evidence type="ECO:0000256" key="4">
    <source>
        <dbReference type="ARBA" id="ARBA00022723"/>
    </source>
</evidence>
<dbReference type="OrthoDB" id="26387at2759"/>
<evidence type="ECO:0000256" key="1">
    <source>
        <dbReference type="ARBA" id="ARBA00000900"/>
    </source>
</evidence>
<dbReference type="GO" id="GO:0008270">
    <property type="term" value="F:zinc ion binding"/>
    <property type="evidence" value="ECO:0007669"/>
    <property type="project" value="UniProtKB-UniRule"/>
</dbReference>
<dbReference type="GO" id="GO:0005737">
    <property type="term" value="C:cytoplasm"/>
    <property type="evidence" value="ECO:0007669"/>
    <property type="project" value="TreeGrafter"/>
</dbReference>
<comment type="function">
    <text evidence="10">Ubiquitin ligase protein which is a component of the N-end rule pathway. Recognizes and binds to proteins bearing specific N-terminal residues that are destabilizing according to the N-end rule, leading to their ubiquitination and subsequent degradation.</text>
</comment>
<dbReference type="SUPFAM" id="SSF54736">
    <property type="entry name" value="ClpS-like"/>
    <property type="match status" value="1"/>
</dbReference>
<feature type="compositionally biased region" description="Low complexity" evidence="11">
    <location>
        <begin position="2279"/>
        <end position="2292"/>
    </location>
</feature>
<keyword evidence="5 10" id="KW-0863">Zinc-finger</keyword>
<evidence type="ECO:0000313" key="13">
    <source>
        <dbReference type="EMBL" id="KAG5178523.1"/>
    </source>
</evidence>
<sequence length="2521" mass="260016">MAQKAVLHGVTGTVLWQPEAPTVLPDPPIVAAEVYAGDAVNEALLQALVAAVLDHQPLDSITSWLNWLASGNPRCLDGLQGSTTRRICGYVFKRGDIAWNCLTCQCDPTAVQETTTREVAGALCICVALIHAIINPNHFPSFPAVQLQQCDSCFRQSSHVGHKVFFHRTNAGGCCDCGDEEAWATDGCCPTHSAAAATVDPLASLPPLLLTGARATVRAILDFATTVVWDCVHSFEGAERNRWLKPSKSAAAAVEGEGEGAAGGAPVLVVRLHNDDVHTFDHVISVLVQLSVGVRTAAALARMVDEGGHALIVEGSASEVVENVNKLKAQGLLASAAPKTHLQREERLGRALAWLDAFGSRSEGLCRLIAQELVRAQDVCSPQLQPETPRSSTILAISQRAPAAAAASPGAAAPTLSSDADPPLFSPFPACPLLLLMLADPLLLKQQRSAAHALFMRLLTDAAFKRAFAAAFGRAFRALHALFARGVGTSSESLFGFSVQIFTTPSLVQLLDGGSGDASELCSALVEAGKSPLPEGSAQGMLVQCLLDSFRTAGCGRQGGEGAEGDKDAFLDHGVVSYRRFSHVFSDLEYVLSSPGSPPRLSVAEHWLGLLSDLQGMDAAKRQLGTHVEYELQRWMSAFGISLALTSVSEVLIGRTIAADAAAATADTGSNGGSGSSGGGGSGGGGSGGDALVQLADAAMRAVREWLARQPTAPNGGVTVQAGLVSPHLPLHRFVAQLVQAAVEEGRAPPLRSAGAALSADALGLMEYPLRVLVWHAQVMVGLWVRNGVSAHSQAVNYASPPLCRQLRNLDFVALQYAATVVGPDVFMHTYLERFGLRRWITDPQFSPLSPPRRQIPPPELIHPDKYAPLAEHCLLLLTVLVTELPRSAAAAAAAGGDAPSTAAAALRRELIHRLAVEECTHSEAAAAAVNISGSASGADADVDAALAAVAVRSGGGGSGGAAVPRKYDLAPAAAREFSPAYPHLRQADAHTAAERVAAKLRAAAGAVAPKWGTFPAVGPPPPCAAALLPARWLLFSADVLSAVSTVLAHCLERTARRHSETLLARCVHLVTLQLHCLAEAPATAAAAAAAAERASAAAAALAEGVPAAGASAGRALTPAEYFAWLRQPRRACALSAAHGHGSVLAMLAAIARGIGSSGGGGDGGGLDPLFRTGLEWVLAEAARRDKASAAMLQAADVLPRAEAEGGGGGGGAAEGKEAKAAVRRRMQQEAMAAMAKRQAAFAQHMGLGDSEEETEEGEEGGEGGAAGGEEGAEVVAEAPLAREKGAPVCIVCHESVNRNMCYGAVAQRSTVMSRAIGCAPEHELLNRQFRVVGNQGCQLRESVELNSRRLGLLPRNAEVTIVEQRWGRLRLHVGLCGHAAHAHCMEAYRATLRERHNMNQAYRTTLRERHNMNQVRHPVVQLKFMLWLTVSTCCVQALLEAYRATLRERHNMNQAYRATLRERHNTNQAFDGRVAINVPGGEFMCPLCKNLGNVLVPHIPPALRASALAEAAAPEALAQGKPVEPAQLASGLDGLVTWLTRRDDRGHTGLHSTLLAGHPDPALLPPPLRAALGDAALAPLEAMARALDVLSRPPRTGDLRPVTEAVMRRLHIVWAAVAHAVATAEAASRVAAAEAAHAPAAAAAAASAGVVRAQELLSAARLARAAELLPQLLHSPSSVLSTEEGGRTLSDTVGAGAAAALAAALAAVLGGAATVPSLSAEEAAAVREGAALPLPLGRRAWWRRNLDAPLQVVWDRTTLDRKVLDEGQAPQVLSALPRAGTLAAQLTDRLTARNRALAAADAGASGGGGSGAISGAVGDVTRVAGGDDSGGSGGGGGGTVSSDASSSAGGCGGAVSEESAVHAVGCQWPVLQVPLLAWDLSTLAAALATLVHSAEQRRAAVRAVCLARLAQLCVQPEFCLLGTVAATAAAAAEPSQAAAVGAADEAAAAAAAAALEAQRGALAEEIGLAVAATAPRGAALLHAALAAWLPFLRYAVLLLTVVEGEVDEADATALSTDARLAGAFRATAGAAATAPAAAAAAAAELCAVLDIPMPAQAWANDAVRALVRRWGLQYAAAYDRPSADDLQEAARWSAAAAVAAAAASAAAAGESAGVRASPYLDARMDSMPAASGSAGLGGAAQPLFEGLGAGGDMAMDEDSESDDEEAVELVNELVTGGTIAGIQVMLNIMQQGQDGGAFVLQPMDEVQDSDEGGGGDDDDGVEEGVIDLDAVIAEGLAGSEFDHSEPAAGDAAADDSALPDLVSDSDASGHSEEPELPAAAAAAATDAAAPLRDVRSLRRRRPDNERSSARRRPRLPATVPAPPPALLPFLGTAAGGVPTQAITGRRAASCAYDLSHGAPAAWHAPRLVALPRLFTELYARVKGPYTALAHADFDPAVCLLCGRVLAAAHKLAAPGGGGGGAAAEGACTAHARACGGDVGVFFLVQRCQVLLARGGRAAYWASLYLDEHGEEDVGLRRGRPLYLSEQRYGALRLAYAQHRIAQEVTAIRASSDRVIRENFY</sequence>
<dbReference type="InterPro" id="IPR003126">
    <property type="entry name" value="Znf_UBR"/>
</dbReference>
<feature type="compositionally biased region" description="Gly residues" evidence="11">
    <location>
        <begin position="1205"/>
        <end position="1214"/>
    </location>
</feature>
<dbReference type="UniPathway" id="UPA00143"/>